<dbReference type="Gene3D" id="3.90.550.10">
    <property type="entry name" value="Spore Coat Polysaccharide Biosynthesis Protein SpsA, Chain A"/>
    <property type="match status" value="1"/>
</dbReference>
<dbReference type="PANTHER" id="PTHR43646">
    <property type="entry name" value="GLYCOSYLTRANSFERASE"/>
    <property type="match status" value="1"/>
</dbReference>
<name>A0A1M5HDH7_9FLAO</name>
<dbReference type="STRING" id="271157.SAMN05444396_10532"/>
<evidence type="ECO:0000256" key="4">
    <source>
        <dbReference type="ARBA" id="ARBA00022679"/>
    </source>
</evidence>
<dbReference type="Proteomes" id="UP000184036">
    <property type="component" value="Unassembled WGS sequence"/>
</dbReference>
<keyword evidence="4 7" id="KW-0808">Transferase</keyword>
<dbReference type="NCBIfam" id="TIGR04283">
    <property type="entry name" value="glyco_like_mftF"/>
    <property type="match status" value="1"/>
</dbReference>
<comment type="subcellular location">
    <subcellularLocation>
        <location evidence="1">Cell membrane</location>
    </subcellularLocation>
</comment>
<dbReference type="RefSeq" id="WP_072990718.1">
    <property type="nucleotide sequence ID" value="NZ_FQWE01000005.1"/>
</dbReference>
<dbReference type="GO" id="GO:0005886">
    <property type="term" value="C:plasma membrane"/>
    <property type="evidence" value="ECO:0007669"/>
    <property type="project" value="UniProtKB-SubCell"/>
</dbReference>
<dbReference type="AlphaFoldDB" id="A0A1M5HDH7"/>
<keyword evidence="2" id="KW-1003">Cell membrane</keyword>
<sequence length="240" mass="27478">MTKLSVIIPILNEINNINSLLAHLENNAFDKRSFEIIIVDGGSIDGCKEVITTSPTVKLIESSRGRATQMNAGAIIASSAILYFLHCDSLPPRNFDQTIIDKVAEGNLAGCFRMIFDDPHPVLRFSQWFTRFNNSFCRGGDQSLFITNELFIEIGGFDENFLVYEDNEIITRLYTKKRFIVLNDYIVTSARRYRENGVWRLQYHFFIIHMKRKLGHSPESLLKYYTKHIACGHIDSQSVG</sequence>
<reference evidence="8" key="1">
    <citation type="submission" date="2016-11" db="EMBL/GenBank/DDBJ databases">
        <authorList>
            <person name="Varghese N."/>
            <person name="Submissions S."/>
        </authorList>
    </citation>
    <scope>NUCLEOTIDE SEQUENCE [LARGE SCALE GENOMIC DNA]</scope>
    <source>
        <strain evidence="8">DSM 19741</strain>
    </source>
</reference>
<keyword evidence="8" id="KW-1185">Reference proteome</keyword>
<dbReference type="InterPro" id="IPR026461">
    <property type="entry name" value="Trfase_2_rSAM/seldom_assoc"/>
</dbReference>
<dbReference type="OrthoDB" id="9810303at2"/>
<dbReference type="CDD" id="cd02522">
    <property type="entry name" value="GT_2_like_a"/>
    <property type="match status" value="1"/>
</dbReference>
<protein>
    <submittedName>
        <fullName evidence="7">Transferase 2, rSAM/selenodomain-associated</fullName>
    </submittedName>
</protein>
<proteinExistence type="predicted"/>
<evidence type="ECO:0000313" key="8">
    <source>
        <dbReference type="Proteomes" id="UP000184036"/>
    </source>
</evidence>
<dbReference type="SUPFAM" id="SSF53448">
    <property type="entry name" value="Nucleotide-diphospho-sugar transferases"/>
    <property type="match status" value="1"/>
</dbReference>
<dbReference type="InterPro" id="IPR001173">
    <property type="entry name" value="Glyco_trans_2-like"/>
</dbReference>
<organism evidence="7 8">
    <name type="scientific">Flavobacterium segetis</name>
    <dbReference type="NCBI Taxonomy" id="271157"/>
    <lineage>
        <taxon>Bacteria</taxon>
        <taxon>Pseudomonadati</taxon>
        <taxon>Bacteroidota</taxon>
        <taxon>Flavobacteriia</taxon>
        <taxon>Flavobacteriales</taxon>
        <taxon>Flavobacteriaceae</taxon>
        <taxon>Flavobacterium</taxon>
    </lineage>
</organism>
<evidence type="ECO:0000256" key="1">
    <source>
        <dbReference type="ARBA" id="ARBA00004236"/>
    </source>
</evidence>
<keyword evidence="3" id="KW-0328">Glycosyltransferase</keyword>
<evidence type="ECO:0000256" key="3">
    <source>
        <dbReference type="ARBA" id="ARBA00022676"/>
    </source>
</evidence>
<evidence type="ECO:0000259" key="6">
    <source>
        <dbReference type="Pfam" id="PF00535"/>
    </source>
</evidence>
<evidence type="ECO:0000256" key="2">
    <source>
        <dbReference type="ARBA" id="ARBA00022475"/>
    </source>
</evidence>
<evidence type="ECO:0000256" key="5">
    <source>
        <dbReference type="ARBA" id="ARBA00023136"/>
    </source>
</evidence>
<keyword evidence="5" id="KW-0472">Membrane</keyword>
<evidence type="ECO:0000313" key="7">
    <source>
        <dbReference type="EMBL" id="SHG14013.1"/>
    </source>
</evidence>
<dbReference type="Pfam" id="PF00535">
    <property type="entry name" value="Glycos_transf_2"/>
    <property type="match status" value="1"/>
</dbReference>
<dbReference type="GO" id="GO:0016757">
    <property type="term" value="F:glycosyltransferase activity"/>
    <property type="evidence" value="ECO:0007669"/>
    <property type="project" value="UniProtKB-KW"/>
</dbReference>
<dbReference type="InterPro" id="IPR029044">
    <property type="entry name" value="Nucleotide-diphossugar_trans"/>
</dbReference>
<accession>A0A1M5HDH7</accession>
<dbReference type="PANTHER" id="PTHR43646:SF2">
    <property type="entry name" value="GLYCOSYLTRANSFERASE 2-LIKE DOMAIN-CONTAINING PROTEIN"/>
    <property type="match status" value="1"/>
</dbReference>
<feature type="domain" description="Glycosyltransferase 2-like" evidence="6">
    <location>
        <begin position="5"/>
        <end position="133"/>
    </location>
</feature>
<dbReference type="EMBL" id="FQWE01000005">
    <property type="protein sequence ID" value="SHG14013.1"/>
    <property type="molecule type" value="Genomic_DNA"/>
</dbReference>
<gene>
    <name evidence="7" type="ORF">SAMN05444396_10532</name>
</gene>